<dbReference type="InterPro" id="IPR032675">
    <property type="entry name" value="LRR_dom_sf"/>
</dbReference>
<feature type="compositionally biased region" description="Pro residues" evidence="1">
    <location>
        <begin position="232"/>
        <end position="244"/>
    </location>
</feature>
<dbReference type="EMBL" id="JAPMOS010000006">
    <property type="protein sequence ID" value="KAJ4461728.1"/>
    <property type="molecule type" value="Genomic_DNA"/>
</dbReference>
<dbReference type="InterPro" id="IPR006553">
    <property type="entry name" value="Leu-rich_rpt_Cys-con_subtyp"/>
</dbReference>
<feature type="region of interest" description="Disordered" evidence="1">
    <location>
        <begin position="228"/>
        <end position="262"/>
    </location>
</feature>
<organism evidence="2 3">
    <name type="scientific">Paratrimastix pyriformis</name>
    <dbReference type="NCBI Taxonomy" id="342808"/>
    <lineage>
        <taxon>Eukaryota</taxon>
        <taxon>Metamonada</taxon>
        <taxon>Preaxostyla</taxon>
        <taxon>Paratrimastigidae</taxon>
        <taxon>Paratrimastix</taxon>
    </lineage>
</organism>
<evidence type="ECO:0000256" key="1">
    <source>
        <dbReference type="SAM" id="MobiDB-lite"/>
    </source>
</evidence>
<feature type="region of interest" description="Disordered" evidence="1">
    <location>
        <begin position="759"/>
        <end position="782"/>
    </location>
</feature>
<dbReference type="PANTHER" id="PTHR13318:SF105">
    <property type="entry name" value="F-BOX_LRR-REPEAT PROTEIN 3"/>
    <property type="match status" value="1"/>
</dbReference>
<evidence type="ECO:0000313" key="3">
    <source>
        <dbReference type="Proteomes" id="UP001141327"/>
    </source>
</evidence>
<feature type="compositionally biased region" description="Pro residues" evidence="1">
    <location>
        <begin position="251"/>
        <end position="260"/>
    </location>
</feature>
<evidence type="ECO:0000313" key="2">
    <source>
        <dbReference type="EMBL" id="KAJ4461728.1"/>
    </source>
</evidence>
<keyword evidence="3" id="KW-1185">Reference proteome</keyword>
<feature type="region of interest" description="Disordered" evidence="1">
    <location>
        <begin position="1004"/>
        <end position="1032"/>
    </location>
</feature>
<dbReference type="SMART" id="SM00367">
    <property type="entry name" value="LRR_CC"/>
    <property type="match status" value="2"/>
</dbReference>
<dbReference type="PANTHER" id="PTHR13318">
    <property type="entry name" value="PARTNER OF PAIRED, ISOFORM B-RELATED"/>
    <property type="match status" value="1"/>
</dbReference>
<name>A0ABQ8URG0_9EUKA</name>
<accession>A0ABQ8URG0</accession>
<dbReference type="Proteomes" id="UP001141327">
    <property type="component" value="Unassembled WGS sequence"/>
</dbReference>
<proteinExistence type="predicted"/>
<dbReference type="Gene3D" id="3.80.10.10">
    <property type="entry name" value="Ribonuclease Inhibitor"/>
    <property type="match status" value="2"/>
</dbReference>
<comment type="caution">
    <text evidence="2">The sequence shown here is derived from an EMBL/GenBank/DDBJ whole genome shotgun (WGS) entry which is preliminary data.</text>
</comment>
<gene>
    <name evidence="2" type="ORF">PAPYR_1860</name>
</gene>
<sequence>MAQLSLVGGLSSSHGTTESISTLASLPFECFSLCIRGLSLRDSFSVCSTCQQLWHFFSHVISLQLDSAKKPPPLARIFNRFTALRSLTLRASVDWVAQNLLSRPHEALQNMSEFLWLSPASSSAPAIPAPFPRFAPFMRTFPQLRRFMWSHSLPGPIETPVPEPLVFEWPFLVRLCLLIPPLRAASSSPMTVQCPCLRWLHTNHPRLVVGPLGLATVHTLIYLPTEAHEARPPPAAPPAPPPPLVAAAAPAAPPPRPPVGPSLTLRLGGPDEAGAPSPAVLPALRHLVFCPTVRLRLQRTRPHPDEAEVPPEAREAAAVARGGEDLDEVLTFGELLARMGASLHSLVLANATEGLSTGDEHWATGRPLAPPGPGAAEDEAARPPLWMRVLGACAPALRSLVVLPSPGGRCNLTGLRLARLAYLHLGVLPPVASALWTAISMPPRSSLLRLSEGCEQCGDEGPSGSACGWEAAFPRFWCRAPQDALGDADEMERAADDCSADPQPPDPTGCCTVALGGTTWLPALAELGLCGCRIEVIGMAPAAPPPPGGPQLLSPVLHPLGRLRHLRLQGCSFAGGEAAPCGGLLDLVGTLGCHQSLVSLQAAGLPLGGARMLLPALRRVVLAQCPSFAGPRALEAARDCMCCMSGAESFSLAGCPGLGTLRLRTPATLRALRLADCPLLGEVLLEHIAPASACPLAELALVRCPRLQVVARLTSQPTRPNAASFPALRRLEVRGCPMTAPNLAHLLAGAPSLETFEWAASASAAQPSQPQGSQEGEEGAGPRGAFPVPFPRLWIGHDSGAPHLALPQQPSSLPAEGPSGFFRLAGLRHLDMDPWALVCLREVVLDTPFLEGTLALAGGPGVPLQLQRVAVASARLRVVCLSQLATLSAVELRCPAVERLALLSLGTLGWLVVGCPMASCHTVDISGCPLLGPLLSGPTYLLPAAPAPGPPPFRLGVFFPRALRLSLPPWPCGPLFDELRTLPQLLFLSAPHLLADPSAPLLRRDDLPRPLPHPAAPTSGSPPACPPRDGRPTTMELLPGPALCHPAIRELVLPLCPGPVCCPQLRALALTGAQCSTAEQLTQALRPHRNLVRLRLVQPPRLDAPTLGAIFGSFGPTLVSLTIAGSRFLGDEECRLLTRNCPMLEALQLTNLGRLVRPRFDPLPCLVALDLSRCAGLQDPTGALEACPALETLCLSHCRLLSPSGLRAVEQLRRLRDLAVRGATARVPVSSANRIARLCAGLRTFELDIESLCHDPSPQSHHFHYHLSLRLRQLSGLAEVCNQRDGYWDEPATERPPAAS</sequence>
<feature type="compositionally biased region" description="Low complexity" evidence="1">
    <location>
        <begin position="759"/>
        <end position="774"/>
    </location>
</feature>
<protein>
    <submittedName>
        <fullName evidence="2">Uncharacterized protein</fullName>
    </submittedName>
</protein>
<dbReference type="SUPFAM" id="SSF52047">
    <property type="entry name" value="RNI-like"/>
    <property type="match status" value="2"/>
</dbReference>
<reference evidence="2" key="1">
    <citation type="journal article" date="2022" name="bioRxiv">
        <title>Genomics of Preaxostyla Flagellates Illuminates Evolutionary Transitions and the Path Towards Mitochondrial Loss.</title>
        <authorList>
            <person name="Novak L.V.F."/>
            <person name="Treitli S.C."/>
            <person name="Pyrih J."/>
            <person name="Halakuc P."/>
            <person name="Pipaliya S.V."/>
            <person name="Vacek V."/>
            <person name="Brzon O."/>
            <person name="Soukal P."/>
            <person name="Eme L."/>
            <person name="Dacks J.B."/>
            <person name="Karnkowska A."/>
            <person name="Elias M."/>
            <person name="Hampl V."/>
        </authorList>
    </citation>
    <scope>NUCLEOTIDE SEQUENCE</scope>
    <source>
        <strain evidence="2">RCP-MX</strain>
    </source>
</reference>